<sequence length="30" mass="3516">FEAYQSVAQCTYNQTDQLDITAIFKAVRKY</sequence>
<comment type="caution">
    <text evidence="1">The sequence shown here is derived from an EMBL/GenBank/DDBJ whole genome shotgun (WGS) entry which is preliminary data.</text>
</comment>
<protein>
    <submittedName>
        <fullName evidence="1">Uncharacterized protein</fullName>
    </submittedName>
</protein>
<accession>A5KRM6</accession>
<reference evidence="1 2" key="1">
    <citation type="submission" date="2007-03" db="EMBL/GenBank/DDBJ databases">
        <authorList>
            <person name="Fulton L."/>
            <person name="Clifton S."/>
            <person name="Fulton B."/>
            <person name="Xu J."/>
            <person name="Minx P."/>
            <person name="Pepin K.H."/>
            <person name="Johnson M."/>
            <person name="Thiruvilangam P."/>
            <person name="Bhonagiri V."/>
            <person name="Nash W.E."/>
            <person name="Mardis E.R."/>
            <person name="Wilson R.K."/>
        </authorList>
    </citation>
    <scope>NUCLEOTIDE SEQUENCE [LARGE SCALE GENOMIC DNA]</scope>
    <source>
        <strain evidence="1 2">ATCC 27756</strain>
    </source>
</reference>
<gene>
    <name evidence="1" type="ORF">RUMTOR_02925</name>
</gene>
<evidence type="ECO:0000313" key="1">
    <source>
        <dbReference type="EMBL" id="EDK22918.1"/>
    </source>
</evidence>
<dbReference type="PaxDb" id="411460-RUMTOR_02925"/>
<proteinExistence type="predicted"/>
<evidence type="ECO:0000313" key="2">
    <source>
        <dbReference type="Proteomes" id="UP000003577"/>
    </source>
</evidence>
<name>A5KRM6_9FIRM</name>
<dbReference type="GO" id="GO:0008811">
    <property type="term" value="F:chloramphenicol O-acetyltransferase activity"/>
    <property type="evidence" value="ECO:0007669"/>
    <property type="project" value="InterPro"/>
</dbReference>
<dbReference type="HOGENOM" id="CLU_3407669_0_0_9"/>
<reference evidence="1 2" key="2">
    <citation type="submission" date="2007-04" db="EMBL/GenBank/DDBJ databases">
        <title>Draft genome sequence of Ruminococcus torques (ATCC 27756).</title>
        <authorList>
            <person name="Sudarsanam P."/>
            <person name="Ley R."/>
            <person name="Guruge J."/>
            <person name="Turnbaugh P.J."/>
            <person name="Mahowald M."/>
            <person name="Liep D."/>
            <person name="Gordon J."/>
        </authorList>
    </citation>
    <scope>NUCLEOTIDE SEQUENCE [LARGE SCALE GENOMIC DNA]</scope>
    <source>
        <strain evidence="1 2">ATCC 27756</strain>
    </source>
</reference>
<organism evidence="1 2">
    <name type="scientific">[Ruminococcus] torques ATCC 27756</name>
    <dbReference type="NCBI Taxonomy" id="411460"/>
    <lineage>
        <taxon>Bacteria</taxon>
        <taxon>Bacillati</taxon>
        <taxon>Bacillota</taxon>
        <taxon>Clostridia</taxon>
        <taxon>Lachnospirales</taxon>
        <taxon>Lachnospiraceae</taxon>
        <taxon>Mediterraneibacter</taxon>
    </lineage>
</organism>
<dbReference type="AlphaFoldDB" id="A5KRM6"/>
<dbReference type="Proteomes" id="UP000003577">
    <property type="component" value="Unassembled WGS sequence"/>
</dbReference>
<dbReference type="Pfam" id="PF00302">
    <property type="entry name" value="CAT"/>
    <property type="match status" value="1"/>
</dbReference>
<dbReference type="EMBL" id="AAVP02000061">
    <property type="protein sequence ID" value="EDK22918.1"/>
    <property type="molecule type" value="Genomic_DNA"/>
</dbReference>
<dbReference type="InterPro" id="IPR001707">
    <property type="entry name" value="Cmp_AcTrfase"/>
</dbReference>
<feature type="non-terminal residue" evidence="1">
    <location>
        <position position="1"/>
    </location>
</feature>